<keyword evidence="2" id="KW-0032">Aminotransferase</keyword>
<keyword evidence="2" id="KW-0808">Transferase</keyword>
<dbReference type="PANTHER" id="PTHR43510:SF1">
    <property type="entry name" value="AMINOTRANSFERASE FUNCTION, HYPOTHETICAL (EUROFUNG)"/>
    <property type="match status" value="1"/>
</dbReference>
<evidence type="ECO:0000256" key="1">
    <source>
        <dbReference type="SAM" id="MobiDB-lite"/>
    </source>
</evidence>
<dbReference type="OrthoDB" id="7042322at2759"/>
<name>C6H8J3_AJECH</name>
<accession>C6H8J3</accession>
<dbReference type="Gene3D" id="3.40.640.10">
    <property type="entry name" value="Type I PLP-dependent aspartate aminotransferase-like (Major domain)"/>
    <property type="match status" value="1"/>
</dbReference>
<dbReference type="STRING" id="544712.C6H8J3"/>
<sequence>MTLGYENVIISGLMSKAYSLAGIQVGWLTSPNVDLVRACEAWRAYTIVSASQIDRQIALYELHEGRLHNLLKRNNALARHNLALLEGFIEQNRWAYGEAGACFGDAGGAGDTGGDEREFKDTCLNNHSHKTLILWSTTNWKSYPRKPKQGAGDPYPCSRLGADCGEPELGIPSAWPRRTMMRNPEGVAATEYDSPGSNRRIWVPCEGGRRRRSIRLLARDGETRAVEDDPQQGPSAPAIMLPIAIHRCTDSPPQHRDGFDSAGPERYPHRSQE</sequence>
<dbReference type="PANTHER" id="PTHR43510">
    <property type="entry name" value="AMINOTRANSFERASE FUNCTION, HYPOTHETICAL (EUROFUNG)"/>
    <property type="match status" value="1"/>
</dbReference>
<organism evidence="2 3">
    <name type="scientific">Ajellomyces capsulatus (strain H143)</name>
    <name type="common">Darling's disease fungus</name>
    <name type="synonym">Histoplasma capsulatum</name>
    <dbReference type="NCBI Taxonomy" id="544712"/>
    <lineage>
        <taxon>Eukaryota</taxon>
        <taxon>Fungi</taxon>
        <taxon>Dikarya</taxon>
        <taxon>Ascomycota</taxon>
        <taxon>Pezizomycotina</taxon>
        <taxon>Eurotiomycetes</taxon>
        <taxon>Eurotiomycetidae</taxon>
        <taxon>Onygenales</taxon>
        <taxon>Ajellomycetaceae</taxon>
        <taxon>Histoplasma</taxon>
    </lineage>
</organism>
<dbReference type="InterPro" id="IPR015422">
    <property type="entry name" value="PyrdxlP-dep_Trfase_small"/>
</dbReference>
<reference evidence="3" key="1">
    <citation type="submission" date="2009-05" db="EMBL/GenBank/DDBJ databases">
        <title>The genome sequence of Ajellomyces capsulatus strain H143.</title>
        <authorList>
            <person name="Champion M."/>
            <person name="Cuomo C.A."/>
            <person name="Ma L.-J."/>
            <person name="Henn M.R."/>
            <person name="Sil A."/>
            <person name="Goldman B."/>
            <person name="Young S.K."/>
            <person name="Kodira C.D."/>
            <person name="Zeng Q."/>
            <person name="Koehrsen M."/>
            <person name="Alvarado L."/>
            <person name="Berlin A.M."/>
            <person name="Borenstein D."/>
            <person name="Chen Z."/>
            <person name="Engels R."/>
            <person name="Freedman E."/>
            <person name="Gellesch M."/>
            <person name="Goldberg J."/>
            <person name="Griggs A."/>
            <person name="Gujja S."/>
            <person name="Heiman D.I."/>
            <person name="Hepburn T.A."/>
            <person name="Howarth C."/>
            <person name="Jen D."/>
            <person name="Larson L."/>
            <person name="Lewis B."/>
            <person name="Mehta T."/>
            <person name="Park D."/>
            <person name="Pearson M."/>
            <person name="Roberts A."/>
            <person name="Saif S."/>
            <person name="Shea T.D."/>
            <person name="Shenoy N."/>
            <person name="Sisk P."/>
            <person name="Stolte C."/>
            <person name="Sykes S."/>
            <person name="Walk T."/>
            <person name="White J."/>
            <person name="Yandava C."/>
            <person name="Klein B."/>
            <person name="McEwen J.G."/>
            <person name="Puccia R."/>
            <person name="Goldman G.H."/>
            <person name="Felipe M.S."/>
            <person name="Nino-Vega G."/>
            <person name="San-Blas G."/>
            <person name="Taylor J.W."/>
            <person name="Mendoza L."/>
            <person name="Galagan J.E."/>
            <person name="Nusbaum C."/>
            <person name="Birren B.W."/>
        </authorList>
    </citation>
    <scope>NUCLEOTIDE SEQUENCE [LARGE SCALE GENOMIC DNA]</scope>
    <source>
        <strain evidence="3">H143</strain>
    </source>
</reference>
<evidence type="ECO:0000313" key="2">
    <source>
        <dbReference type="EMBL" id="EER42626.1"/>
    </source>
</evidence>
<gene>
    <name evidence="2" type="ORF">HCDG_02524</name>
</gene>
<dbReference type="SUPFAM" id="SSF53383">
    <property type="entry name" value="PLP-dependent transferases"/>
    <property type="match status" value="1"/>
</dbReference>
<dbReference type="EMBL" id="GG692421">
    <property type="protein sequence ID" value="EER42626.1"/>
    <property type="molecule type" value="Genomic_DNA"/>
</dbReference>
<dbReference type="Proteomes" id="UP000002624">
    <property type="component" value="Unassembled WGS sequence"/>
</dbReference>
<dbReference type="HOGENOM" id="CLU_1019290_0_0_1"/>
<dbReference type="InterPro" id="IPR015421">
    <property type="entry name" value="PyrdxlP-dep_Trfase_major"/>
</dbReference>
<evidence type="ECO:0000313" key="3">
    <source>
        <dbReference type="Proteomes" id="UP000002624"/>
    </source>
</evidence>
<dbReference type="InterPro" id="IPR015424">
    <property type="entry name" value="PyrdxlP-dep_Trfase"/>
</dbReference>
<dbReference type="GO" id="GO:0008483">
    <property type="term" value="F:transaminase activity"/>
    <property type="evidence" value="ECO:0007669"/>
    <property type="project" value="UniProtKB-KW"/>
</dbReference>
<dbReference type="VEuPathDB" id="FungiDB:HCDG_02524"/>
<feature type="compositionally biased region" description="Basic and acidic residues" evidence="1">
    <location>
        <begin position="247"/>
        <end position="259"/>
    </location>
</feature>
<feature type="region of interest" description="Disordered" evidence="1">
    <location>
        <begin position="246"/>
        <end position="273"/>
    </location>
</feature>
<dbReference type="AlphaFoldDB" id="C6H8J3"/>
<dbReference type="Gene3D" id="3.90.1150.10">
    <property type="entry name" value="Aspartate Aminotransferase, domain 1"/>
    <property type="match status" value="1"/>
</dbReference>
<protein>
    <submittedName>
        <fullName evidence="2">Aminotransferase</fullName>
    </submittedName>
</protein>
<proteinExistence type="predicted"/>